<organism evidence="1 2">
    <name type="scientific">Avena sativa</name>
    <name type="common">Oat</name>
    <dbReference type="NCBI Taxonomy" id="4498"/>
    <lineage>
        <taxon>Eukaryota</taxon>
        <taxon>Viridiplantae</taxon>
        <taxon>Streptophyta</taxon>
        <taxon>Embryophyta</taxon>
        <taxon>Tracheophyta</taxon>
        <taxon>Spermatophyta</taxon>
        <taxon>Magnoliopsida</taxon>
        <taxon>Liliopsida</taxon>
        <taxon>Poales</taxon>
        <taxon>Poaceae</taxon>
        <taxon>BOP clade</taxon>
        <taxon>Pooideae</taxon>
        <taxon>Poodae</taxon>
        <taxon>Poeae</taxon>
        <taxon>Poeae Chloroplast Group 1 (Aveneae type)</taxon>
        <taxon>Aveninae</taxon>
        <taxon>Avena</taxon>
    </lineage>
</organism>
<protein>
    <submittedName>
        <fullName evidence="1">Uncharacterized protein</fullName>
    </submittedName>
</protein>
<reference evidence="1" key="1">
    <citation type="submission" date="2021-05" db="EMBL/GenBank/DDBJ databases">
        <authorList>
            <person name="Scholz U."/>
            <person name="Mascher M."/>
            <person name="Fiebig A."/>
        </authorList>
    </citation>
    <scope>NUCLEOTIDE SEQUENCE [LARGE SCALE GENOMIC DNA]</scope>
</reference>
<evidence type="ECO:0000313" key="2">
    <source>
        <dbReference type="Proteomes" id="UP001732700"/>
    </source>
</evidence>
<proteinExistence type="predicted"/>
<dbReference type="EnsemblPlants" id="AVESA.00010b.r2.6AG1066280.1">
    <property type="protein sequence ID" value="AVESA.00010b.r2.6AG1066280.1.CDS"/>
    <property type="gene ID" value="AVESA.00010b.r2.6AG1066280"/>
</dbReference>
<dbReference type="Proteomes" id="UP001732700">
    <property type="component" value="Chromosome 6A"/>
</dbReference>
<keyword evidence="2" id="KW-1185">Reference proteome</keyword>
<evidence type="ECO:0000313" key="1">
    <source>
        <dbReference type="EnsemblPlants" id="AVESA.00010b.r2.6AG1066280.1.CDS"/>
    </source>
</evidence>
<sequence>MPATGPHATLMPNSSATMPRARPCATLDQHPQTARHPRCVPIRPEYQHNYGVLYIQGAGRHTIESLQETKATRQYICMAASPLPRWAPTPSPTRPLRSTSSSTVVASWRGWSACQLSPIFFPRRTSEPCTPSPANGVAAGGDRREESCVPEVFLTWEDLSVTVKNGRKDPVVILDGLSGYARPGEVLALMGPSGCGKTTLLDALAGRLEPSMKGRGDILINGRREKLAFGTSIRFWKKLVEGSFWKNLAKKLKRRGPNLSNFQPCTFMMTCDRQLQAYVTQENVLMATLTVAEAVRYSAQLQLPDSMSPSEKRSRADDAIKQMGLAAVAETRIGGRARKGISGGQQKRVSICIELLASPALIFLDEPTSGLDSAASYHVMSRIAGIARRGGTTVVAAIHQPSSEVFQLFHGLCLLAKGRTVYFGPASKAIEFFDSNGFPCPMRRNPSDHFLRMINTDFEESDEGSTVDMPHAAKVIQTLMASSVSLGTLRSEVEVSRTIKKGTCIIQKRQATFLTKSVVLTKRSMVNMYRDIGYYWLRFAIYIGLFLTIGTIFLNVGYTYASIQARASMLMYTSTFVTMMAIGSFPSFVEDMKIFEKEWLTGHYGVTEFVIANTLSSTLYLGLISILPAAIAYYLTGLQRGIGHFLFFASTLWACTILVEGMMMIVAAIVPDFILGVVTGSGIQGLLMLNAGFFRLPSDLPKPVWKYPTYYISYHKYTTQALYKNEFQGLVFENLGEPRGYNISGQFILKNNLQVEMGHSKWVDLEILLGMIIIYRLLFLVIIKVSEIAKPMIKGMVAKV</sequence>
<name>A0ACD5Z247_AVESA</name>
<reference evidence="1" key="2">
    <citation type="submission" date="2025-09" db="UniProtKB">
        <authorList>
            <consortium name="EnsemblPlants"/>
        </authorList>
    </citation>
    <scope>IDENTIFICATION</scope>
</reference>
<accession>A0ACD5Z247</accession>